<proteinExistence type="predicted"/>
<evidence type="ECO:0000313" key="1">
    <source>
        <dbReference type="EMBL" id="QHT98833.1"/>
    </source>
</evidence>
<sequence length="112" mass="13477">MSIDTVNSVYDYVFDIDESSDIVEKFRTHARMIIEENNHISIDDMIDDYVFDLDQRQIETIIYNHGRGKARKIFYKNNKNKIFDYIKKTRCNFDKELVKTIIKDSMGLYDQY</sequence>
<organism evidence="1">
    <name type="scientific">viral metagenome</name>
    <dbReference type="NCBI Taxonomy" id="1070528"/>
    <lineage>
        <taxon>unclassified sequences</taxon>
        <taxon>metagenomes</taxon>
        <taxon>organismal metagenomes</taxon>
    </lineage>
</organism>
<reference evidence="1" key="1">
    <citation type="journal article" date="2020" name="Nature">
        <title>Giant virus diversity and host interactions through global metagenomics.</title>
        <authorList>
            <person name="Schulz F."/>
            <person name="Roux S."/>
            <person name="Paez-Espino D."/>
            <person name="Jungbluth S."/>
            <person name="Walsh D.A."/>
            <person name="Denef V.J."/>
            <person name="McMahon K.D."/>
            <person name="Konstantinidis K.T."/>
            <person name="Eloe-Fadrosh E.A."/>
            <person name="Kyrpides N.C."/>
            <person name="Woyke T."/>
        </authorList>
    </citation>
    <scope>NUCLEOTIDE SEQUENCE</scope>
    <source>
        <strain evidence="1">GVMAG-M-3300025695-21</strain>
    </source>
</reference>
<dbReference type="AlphaFoldDB" id="A0A6C0J5C6"/>
<dbReference type="EMBL" id="MN740297">
    <property type="protein sequence ID" value="QHT98833.1"/>
    <property type="molecule type" value="Genomic_DNA"/>
</dbReference>
<protein>
    <submittedName>
        <fullName evidence="1">Uncharacterized protein</fullName>
    </submittedName>
</protein>
<accession>A0A6C0J5C6</accession>
<name>A0A6C0J5C6_9ZZZZ</name>